<keyword evidence="1" id="KW-0812">Transmembrane</keyword>
<gene>
    <name evidence="2" type="ORF">PGTUg99_009901</name>
</gene>
<name>A0A5B0QH13_PUCGR</name>
<reference evidence="2 3" key="1">
    <citation type="submission" date="2019-05" db="EMBL/GenBank/DDBJ databases">
        <title>Emergence of the Ug99 lineage of the wheat stem rust pathogen through somatic hybridization.</title>
        <authorList>
            <person name="Li F."/>
            <person name="Upadhyaya N.M."/>
            <person name="Sperschneider J."/>
            <person name="Matny O."/>
            <person name="Nguyen-Phuc H."/>
            <person name="Mago R."/>
            <person name="Raley C."/>
            <person name="Miller M.E."/>
            <person name="Silverstein K.A.T."/>
            <person name="Henningsen E."/>
            <person name="Hirsch C.D."/>
            <person name="Visser B."/>
            <person name="Pretorius Z.A."/>
            <person name="Steffenson B.J."/>
            <person name="Schwessinger B."/>
            <person name="Dodds P.N."/>
            <person name="Figueroa M."/>
        </authorList>
    </citation>
    <scope>NUCLEOTIDE SEQUENCE [LARGE SCALE GENOMIC DNA]</scope>
    <source>
        <strain evidence="2 3">Ug99</strain>
    </source>
</reference>
<comment type="caution">
    <text evidence="2">The sequence shown here is derived from an EMBL/GenBank/DDBJ whole genome shotgun (WGS) entry which is preliminary data.</text>
</comment>
<protein>
    <submittedName>
        <fullName evidence="2">Uncharacterized protein</fullName>
    </submittedName>
</protein>
<keyword evidence="1" id="KW-0472">Membrane</keyword>
<dbReference type="AlphaFoldDB" id="A0A5B0QH13"/>
<dbReference type="Proteomes" id="UP000325313">
    <property type="component" value="Unassembled WGS sequence"/>
</dbReference>
<evidence type="ECO:0000313" key="2">
    <source>
        <dbReference type="EMBL" id="KAA1112442.1"/>
    </source>
</evidence>
<dbReference type="EMBL" id="VDEP01000277">
    <property type="protein sequence ID" value="KAA1112442.1"/>
    <property type="molecule type" value="Genomic_DNA"/>
</dbReference>
<proteinExistence type="predicted"/>
<evidence type="ECO:0000256" key="1">
    <source>
        <dbReference type="SAM" id="Phobius"/>
    </source>
</evidence>
<accession>A0A5B0QH13</accession>
<organism evidence="2 3">
    <name type="scientific">Puccinia graminis f. sp. tritici</name>
    <dbReference type="NCBI Taxonomy" id="56615"/>
    <lineage>
        <taxon>Eukaryota</taxon>
        <taxon>Fungi</taxon>
        <taxon>Dikarya</taxon>
        <taxon>Basidiomycota</taxon>
        <taxon>Pucciniomycotina</taxon>
        <taxon>Pucciniomycetes</taxon>
        <taxon>Pucciniales</taxon>
        <taxon>Pucciniaceae</taxon>
        <taxon>Puccinia</taxon>
    </lineage>
</organism>
<feature type="transmembrane region" description="Helical" evidence="1">
    <location>
        <begin position="69"/>
        <end position="88"/>
    </location>
</feature>
<sequence>MHGEYDYPLQLDHVFTHDSYFGTWRARGRDALKPLLRPAEHQPQLSSYLSIFCLLTYQLNSLTRTRSNLLTVICTLLYSGSSFWLFFYSRLLFVVNINHTVLALRLAPYDISP</sequence>
<keyword evidence="1" id="KW-1133">Transmembrane helix</keyword>
<evidence type="ECO:0000313" key="3">
    <source>
        <dbReference type="Proteomes" id="UP000325313"/>
    </source>
</evidence>